<organism evidence="1 2">
    <name type="scientific">Lampropedia puyangensis</name>
    <dbReference type="NCBI Taxonomy" id="1330072"/>
    <lineage>
        <taxon>Bacteria</taxon>
        <taxon>Pseudomonadati</taxon>
        <taxon>Pseudomonadota</taxon>
        <taxon>Betaproteobacteria</taxon>
        <taxon>Burkholderiales</taxon>
        <taxon>Comamonadaceae</taxon>
        <taxon>Lampropedia</taxon>
    </lineage>
</organism>
<dbReference type="RefSeq" id="WP_136572960.1">
    <property type="nucleotide sequence ID" value="NZ_STFG01000005.1"/>
</dbReference>
<name>A0A4S8F5Q2_9BURK</name>
<proteinExistence type="predicted"/>
<comment type="caution">
    <text evidence="1">The sequence shown here is derived from an EMBL/GenBank/DDBJ whole genome shotgun (WGS) entry which is preliminary data.</text>
</comment>
<evidence type="ECO:0000313" key="2">
    <source>
        <dbReference type="Proteomes" id="UP000308917"/>
    </source>
</evidence>
<dbReference type="EMBL" id="STFG01000005">
    <property type="protein sequence ID" value="THU02760.1"/>
    <property type="molecule type" value="Genomic_DNA"/>
</dbReference>
<protein>
    <submittedName>
        <fullName evidence="1">Uncharacterized protein</fullName>
    </submittedName>
</protein>
<keyword evidence="2" id="KW-1185">Reference proteome</keyword>
<dbReference type="Proteomes" id="UP000308917">
    <property type="component" value="Unassembled WGS sequence"/>
</dbReference>
<evidence type="ECO:0000313" key="1">
    <source>
        <dbReference type="EMBL" id="THU02760.1"/>
    </source>
</evidence>
<gene>
    <name evidence="1" type="ORF">E9531_06555</name>
</gene>
<sequence length="106" mass="11867">MDFYAIAKWAVASSNAKTIHVRSIVVSTNEVGDLSVVPNLLDQIPKEETESTSISYTVLRLMELRFSNATGYRPLYRGMAASEVFDKRALHSIYARTPHIRANGLH</sequence>
<dbReference type="AlphaFoldDB" id="A0A4S8F5Q2"/>
<accession>A0A4S8F5Q2</accession>
<reference evidence="1 2" key="1">
    <citation type="journal article" date="2015" name="Antonie Van Leeuwenhoek">
        <title>Lampropedia puyangensis sp. nov., isolated from symptomatic bark of Populus ? euramericana canker and emended description of Lampropedia hyalina (Ehrenberg 1832) Lee et al. 2004.</title>
        <authorList>
            <person name="Li Y."/>
            <person name="Wang T."/>
            <person name="Piao C.G."/>
            <person name="Wang L.F."/>
            <person name="Tian G.Z."/>
            <person name="Zhu T.H."/>
            <person name="Guo M.W."/>
        </authorList>
    </citation>
    <scope>NUCLEOTIDE SEQUENCE [LARGE SCALE GENOMIC DNA]</scope>
    <source>
        <strain evidence="1 2">2-bin</strain>
    </source>
</reference>